<keyword evidence="2 5" id="KW-0808">Transferase</keyword>
<dbReference type="PANTHER" id="PTHR11727:SF7">
    <property type="entry name" value="DIMETHYLADENOSINE TRANSFERASE-RELATED"/>
    <property type="match status" value="1"/>
</dbReference>
<feature type="binding site" evidence="5">
    <location>
        <position position="60"/>
    </location>
    <ligand>
        <name>S-adenosyl-L-methionine</name>
        <dbReference type="ChEBI" id="CHEBI:59789"/>
    </ligand>
</feature>
<dbReference type="InterPro" id="IPR029063">
    <property type="entry name" value="SAM-dependent_MTases_sf"/>
</dbReference>
<feature type="binding site" evidence="5">
    <location>
        <position position="125"/>
    </location>
    <ligand>
        <name>S-adenosyl-L-methionine</name>
        <dbReference type="ChEBI" id="CHEBI:59789"/>
    </ligand>
</feature>
<dbReference type="InterPro" id="IPR020598">
    <property type="entry name" value="rRNA_Ade_methylase_Trfase_N"/>
</dbReference>
<dbReference type="InterPro" id="IPR023165">
    <property type="entry name" value="rRNA_Ade_diMease-like_C"/>
</dbReference>
<dbReference type="AlphaFoldDB" id="A0A2M7TFU0"/>
<evidence type="ECO:0000259" key="6">
    <source>
        <dbReference type="SMART" id="SM00650"/>
    </source>
</evidence>
<organism evidence="7 8">
    <name type="scientific">candidate division WWE3 bacterium CG_4_10_14_0_2_um_filter_41_14</name>
    <dbReference type="NCBI Taxonomy" id="1975072"/>
    <lineage>
        <taxon>Bacteria</taxon>
        <taxon>Katanobacteria</taxon>
    </lineage>
</organism>
<accession>A0A2M7TFU0</accession>
<feature type="binding site" evidence="5">
    <location>
        <position position="81"/>
    </location>
    <ligand>
        <name>S-adenosyl-L-methionine</name>
        <dbReference type="ChEBI" id="CHEBI:59789"/>
    </ligand>
</feature>
<dbReference type="InterPro" id="IPR001737">
    <property type="entry name" value="KsgA/Erm"/>
</dbReference>
<protein>
    <recommendedName>
        <fullName evidence="6">Ribosomal RNA adenine methylase transferase N-terminal domain-containing protein</fullName>
    </recommendedName>
</protein>
<evidence type="ECO:0000256" key="1">
    <source>
        <dbReference type="ARBA" id="ARBA00022603"/>
    </source>
</evidence>
<evidence type="ECO:0000313" key="8">
    <source>
        <dbReference type="Proteomes" id="UP000228920"/>
    </source>
</evidence>
<dbReference type="Pfam" id="PF00398">
    <property type="entry name" value="RrnaAD"/>
    <property type="match status" value="1"/>
</dbReference>
<dbReference type="PROSITE" id="PS51689">
    <property type="entry name" value="SAM_RNA_A_N6_MT"/>
    <property type="match status" value="1"/>
</dbReference>
<feature type="binding site" evidence="5">
    <location>
        <position position="106"/>
    </location>
    <ligand>
        <name>S-adenosyl-L-methionine</name>
        <dbReference type="ChEBI" id="CHEBI:59789"/>
    </ligand>
</feature>
<dbReference type="GO" id="GO:0000179">
    <property type="term" value="F:rRNA (adenine-N6,N6-)-dimethyltransferase activity"/>
    <property type="evidence" value="ECO:0007669"/>
    <property type="project" value="UniProtKB-UniRule"/>
</dbReference>
<keyword evidence="1 5" id="KW-0489">Methyltransferase</keyword>
<dbReference type="PANTHER" id="PTHR11727">
    <property type="entry name" value="DIMETHYLADENOSINE TRANSFERASE"/>
    <property type="match status" value="1"/>
</dbReference>
<comment type="similarity">
    <text evidence="5">Belongs to the class I-like SAM-binding methyltransferase superfamily. rRNA adenine N(6)-methyltransferase family.</text>
</comment>
<evidence type="ECO:0000256" key="4">
    <source>
        <dbReference type="ARBA" id="ARBA00022884"/>
    </source>
</evidence>
<dbReference type="EMBL" id="PFNL01000163">
    <property type="protein sequence ID" value="PIZ44806.1"/>
    <property type="molecule type" value="Genomic_DNA"/>
</dbReference>
<name>A0A2M7TFU0_UNCKA</name>
<reference evidence="8" key="1">
    <citation type="submission" date="2017-09" db="EMBL/GenBank/DDBJ databases">
        <title>Depth-based differentiation of microbial function through sediment-hosted aquifers and enrichment of novel symbionts in the deep terrestrial subsurface.</title>
        <authorList>
            <person name="Probst A.J."/>
            <person name="Ladd B."/>
            <person name="Jarett J.K."/>
            <person name="Geller-Mcgrath D.E."/>
            <person name="Sieber C.M.K."/>
            <person name="Emerson J.B."/>
            <person name="Anantharaman K."/>
            <person name="Thomas B.C."/>
            <person name="Malmstrom R."/>
            <person name="Stieglmeier M."/>
            <person name="Klingl A."/>
            <person name="Woyke T."/>
            <person name="Ryan C.M."/>
            <person name="Banfield J.F."/>
        </authorList>
    </citation>
    <scope>NUCLEOTIDE SEQUENCE [LARGE SCALE GENOMIC DNA]</scope>
</reference>
<dbReference type="Proteomes" id="UP000228920">
    <property type="component" value="Unassembled WGS sequence"/>
</dbReference>
<keyword evidence="3 5" id="KW-0949">S-adenosyl-L-methionine</keyword>
<evidence type="ECO:0000313" key="7">
    <source>
        <dbReference type="EMBL" id="PIZ44806.1"/>
    </source>
</evidence>
<comment type="caution">
    <text evidence="7">The sequence shown here is derived from an EMBL/GenBank/DDBJ whole genome shotgun (WGS) entry which is preliminary data.</text>
</comment>
<evidence type="ECO:0000256" key="3">
    <source>
        <dbReference type="ARBA" id="ARBA00022691"/>
    </source>
</evidence>
<feature type="binding site" evidence="5">
    <location>
        <position position="33"/>
    </location>
    <ligand>
        <name>S-adenosyl-L-methionine</name>
        <dbReference type="ChEBI" id="CHEBI:59789"/>
    </ligand>
</feature>
<dbReference type="Gene3D" id="3.40.50.150">
    <property type="entry name" value="Vaccinia Virus protein VP39"/>
    <property type="match status" value="1"/>
</dbReference>
<evidence type="ECO:0000256" key="2">
    <source>
        <dbReference type="ARBA" id="ARBA00022679"/>
    </source>
</evidence>
<feature type="binding site" evidence="5">
    <location>
        <position position="31"/>
    </location>
    <ligand>
        <name>S-adenosyl-L-methionine</name>
        <dbReference type="ChEBI" id="CHEBI:59789"/>
    </ligand>
</feature>
<dbReference type="GO" id="GO:0005829">
    <property type="term" value="C:cytosol"/>
    <property type="evidence" value="ECO:0007669"/>
    <property type="project" value="TreeGrafter"/>
</dbReference>
<gene>
    <name evidence="7" type="ORF">COY32_06000</name>
</gene>
<evidence type="ECO:0000256" key="5">
    <source>
        <dbReference type="PROSITE-ProRule" id="PRU01026"/>
    </source>
</evidence>
<dbReference type="Gene3D" id="1.10.8.100">
    <property type="entry name" value="Ribosomal RNA adenine dimethylase-like, domain 2"/>
    <property type="match status" value="1"/>
</dbReference>
<keyword evidence="4 5" id="KW-0694">RNA-binding</keyword>
<dbReference type="SUPFAM" id="SSF53335">
    <property type="entry name" value="S-adenosyl-L-methionine-dependent methyltransferases"/>
    <property type="match status" value="1"/>
</dbReference>
<dbReference type="SMART" id="SM00650">
    <property type="entry name" value="rADc"/>
    <property type="match status" value="1"/>
</dbReference>
<dbReference type="GO" id="GO:0003723">
    <property type="term" value="F:RNA binding"/>
    <property type="evidence" value="ECO:0007669"/>
    <property type="project" value="UniProtKB-UniRule"/>
</dbReference>
<sequence>MRTHSPYANSTRAKELFSHVPSGPRKQFGQNFICNTTTIDMIVDVVSQSLQESESIVEIGGGLGAFSVPLAGLSRTLTIYEIDPFLFPVLTHEMGPFPNVSVVNDDFLTRQSLVEKGTTAFVFGALPYAITSPIFHLLIGSFYEQWRMGVFIIQKEVAEKMLQEPPQGSYWHHFVSLYFDIKRVAIVSPSAFWPQPTVESTVLSLTKKEQVIEFAPREWSRFLHGVFSNPRKKVSASISGNILGQAGVDGSKRPQEITTRELIAIARAQKSAPMQ</sequence>
<feature type="domain" description="Ribosomal RNA adenine methylase transferase N-terminal" evidence="6">
    <location>
        <begin position="38"/>
        <end position="209"/>
    </location>
</feature>
<proteinExistence type="inferred from homology"/>